<dbReference type="Proteomes" id="UP000615446">
    <property type="component" value="Unassembled WGS sequence"/>
</dbReference>
<gene>
    <name evidence="2" type="ORF">RCL2_001910400</name>
    <name evidence="1" type="ORF">RclHR1_15140004</name>
</gene>
<evidence type="ECO:0000313" key="2">
    <source>
        <dbReference type="EMBL" id="GES92319.1"/>
    </source>
</evidence>
<reference evidence="2" key="2">
    <citation type="submission" date="2019-10" db="EMBL/GenBank/DDBJ databases">
        <title>Conservation and host-specific expression of non-tandemly repeated heterogenous ribosome RNA gene in arbuscular mycorrhizal fungi.</title>
        <authorList>
            <person name="Maeda T."/>
            <person name="Kobayashi Y."/>
            <person name="Nakagawa T."/>
            <person name="Ezawa T."/>
            <person name="Yamaguchi K."/>
            <person name="Bino T."/>
            <person name="Nishimoto Y."/>
            <person name="Shigenobu S."/>
            <person name="Kawaguchi M."/>
        </authorList>
    </citation>
    <scope>NUCLEOTIDE SEQUENCE</scope>
    <source>
        <strain evidence="2">HR1</strain>
    </source>
</reference>
<comment type="caution">
    <text evidence="1">The sequence shown here is derived from an EMBL/GenBank/DDBJ whole genome shotgun (WGS) entry which is preliminary data.</text>
</comment>
<reference evidence="1 3" key="1">
    <citation type="submission" date="2017-11" db="EMBL/GenBank/DDBJ databases">
        <title>The genome of Rhizophagus clarus HR1 reveals common genetic basis of auxotrophy among arbuscular mycorrhizal fungi.</title>
        <authorList>
            <person name="Kobayashi Y."/>
        </authorList>
    </citation>
    <scope>NUCLEOTIDE SEQUENCE [LARGE SCALE GENOMIC DNA]</scope>
    <source>
        <strain evidence="1 3">HR1</strain>
    </source>
</reference>
<dbReference type="OrthoDB" id="2341975at2759"/>
<dbReference type="EMBL" id="BEXD01000574">
    <property type="protein sequence ID" value="GBB88593.1"/>
    <property type="molecule type" value="Genomic_DNA"/>
</dbReference>
<accession>A0A2Z6QEG7</accession>
<organism evidence="1 3">
    <name type="scientific">Rhizophagus clarus</name>
    <dbReference type="NCBI Taxonomy" id="94130"/>
    <lineage>
        <taxon>Eukaryota</taxon>
        <taxon>Fungi</taxon>
        <taxon>Fungi incertae sedis</taxon>
        <taxon>Mucoromycota</taxon>
        <taxon>Glomeromycotina</taxon>
        <taxon>Glomeromycetes</taxon>
        <taxon>Glomerales</taxon>
        <taxon>Glomeraceae</taxon>
        <taxon>Rhizophagus</taxon>
    </lineage>
</organism>
<dbReference type="EMBL" id="BLAL01000215">
    <property type="protein sequence ID" value="GES92319.1"/>
    <property type="molecule type" value="Genomic_DNA"/>
</dbReference>
<evidence type="ECO:0000313" key="1">
    <source>
        <dbReference type="EMBL" id="GBB88593.1"/>
    </source>
</evidence>
<name>A0A2Z6QEG7_9GLOM</name>
<dbReference type="AlphaFoldDB" id="A0A2Z6QEG7"/>
<evidence type="ECO:0000313" key="3">
    <source>
        <dbReference type="Proteomes" id="UP000247702"/>
    </source>
</evidence>
<sequence length="165" mass="19228">MSQNYHQPICNNFLPQANSNTSNANNYYLTSAPNDQHPQNNFTNQQIPIQSDQPIMFFYQPPNDPYNYHIKCRGISFDALTITQLLNDSFDGNINSNQNEYIFFYQHHTSGQIYQIVCEIVTSLSLNRTVYGIENFGQVQSSFTFNQKQNLKSHLIQHLNNYLLY</sequence>
<keyword evidence="3" id="KW-1185">Reference proteome</keyword>
<protein>
    <submittedName>
        <fullName evidence="1">Uncharacterized protein</fullName>
    </submittedName>
</protein>
<proteinExistence type="predicted"/>
<dbReference type="Proteomes" id="UP000247702">
    <property type="component" value="Unassembled WGS sequence"/>
</dbReference>